<evidence type="ECO:0000259" key="5">
    <source>
        <dbReference type="Pfam" id="PF00291"/>
    </source>
</evidence>
<dbReference type="NCBIfam" id="TIGR02035">
    <property type="entry name" value="D_Ser_am_lyase"/>
    <property type="match status" value="1"/>
</dbReference>
<dbReference type="EC" id="4.3.1.18" evidence="4"/>
<evidence type="ECO:0000256" key="1">
    <source>
        <dbReference type="ARBA" id="ARBA00001933"/>
    </source>
</evidence>
<dbReference type="GO" id="GO:0030170">
    <property type="term" value="F:pyridoxal phosphate binding"/>
    <property type="evidence" value="ECO:0007669"/>
    <property type="project" value="InterPro"/>
</dbReference>
<dbReference type="NCBIfam" id="NF002823">
    <property type="entry name" value="PRK02991.1"/>
    <property type="match status" value="1"/>
</dbReference>
<comment type="cofactor">
    <cofactor evidence="1 4">
        <name>pyridoxal 5'-phosphate</name>
        <dbReference type="ChEBI" id="CHEBI:597326"/>
    </cofactor>
</comment>
<evidence type="ECO:0000313" key="7">
    <source>
        <dbReference type="Proteomes" id="UP000092650"/>
    </source>
</evidence>
<dbReference type="InterPro" id="IPR011780">
    <property type="entry name" value="D_Ser_am_lyase"/>
</dbReference>
<gene>
    <name evidence="4" type="primary">dsdA</name>
    <name evidence="6" type="ORF">BBI15_05510</name>
</gene>
<accession>A0A1C7E7N7</accession>
<dbReference type="STRING" id="1038856.BBI15_05510"/>
<evidence type="ECO:0000313" key="6">
    <source>
        <dbReference type="EMBL" id="ANU19701.1"/>
    </source>
</evidence>
<feature type="domain" description="Tryptophan synthase beta chain-like PALP" evidence="5">
    <location>
        <begin position="96"/>
        <end position="395"/>
    </location>
</feature>
<comment type="catalytic activity">
    <reaction evidence="4">
        <text>D-serine = pyruvate + NH4(+)</text>
        <dbReference type="Rhea" id="RHEA:13977"/>
        <dbReference type="ChEBI" id="CHEBI:15361"/>
        <dbReference type="ChEBI" id="CHEBI:28938"/>
        <dbReference type="ChEBI" id="CHEBI:35247"/>
        <dbReference type="EC" id="4.3.1.18"/>
    </reaction>
</comment>
<feature type="modified residue" description="N6-(pyridoxal phosphate)lysine" evidence="4">
    <location>
        <position position="119"/>
    </location>
</feature>
<dbReference type="PANTHER" id="PTHR48078">
    <property type="entry name" value="THREONINE DEHYDRATASE, MITOCHONDRIAL-RELATED"/>
    <property type="match status" value="1"/>
</dbReference>
<evidence type="ECO:0000256" key="2">
    <source>
        <dbReference type="ARBA" id="ARBA00022898"/>
    </source>
</evidence>
<sequence>MGLTKQEIGNWMEEYPQMANLLKLQPLVWLNPKRREMEHVQGLPVSFEDLEEAERLWQRFAPYLRAVFPETEGTEGIIESELREAGNMQTQLESYYGEHLPGKLFIKCDNELPVAGSVKARGGFFEVLRHAETLALKEGLLAPGDSYEWFATDEAKKYFGNYAIGVGSTGNLGLSIGIISAELGFKVSVYMSADAKEWKKELLRKKGVRVVEFSGDFSEAVTAGREETLRLPNGYFVDDEKSRDLFLGYSVAALRLKHQLEHMGVAVDKEHPLFVYLPCGVGRAPGGMAFGLRYMFGDYVHPVFIEPTHAPAVLLGLMTGLKNGICVQDIGIDNRTEADGLAVGRASSFASASSEQLISGIATVEDNELFPLLAMLKDSEGIQIEPSAAAGFAGPFMMAATNYAEEHSIDPEKAAHIVWLTGGALVPEEEMAGFYARGLEKLKR</sequence>
<dbReference type="SUPFAM" id="SSF53686">
    <property type="entry name" value="Tryptophan synthase beta subunit-like PLP-dependent enzymes"/>
    <property type="match status" value="1"/>
</dbReference>
<protein>
    <recommendedName>
        <fullName evidence="4">Probable D-serine dehydratase</fullName>
        <ecNumber evidence="4">4.3.1.18</ecNumber>
    </recommendedName>
    <alternativeName>
        <fullName evidence="4">D-serine deaminase</fullName>
        <shortName evidence="4">DSD</shortName>
    </alternativeName>
</protein>
<evidence type="ECO:0000256" key="3">
    <source>
        <dbReference type="ARBA" id="ARBA00023239"/>
    </source>
</evidence>
<comment type="similarity">
    <text evidence="4">Belongs to the serine/threonine dehydratase family. DsdA subfamily.</text>
</comment>
<dbReference type="PANTHER" id="PTHR48078:SF9">
    <property type="entry name" value="D-SERINE DEHYDRATASE"/>
    <property type="match status" value="1"/>
</dbReference>
<proteinExistence type="inferred from homology"/>
<dbReference type="GO" id="GO:0009097">
    <property type="term" value="P:isoleucine biosynthetic process"/>
    <property type="evidence" value="ECO:0007669"/>
    <property type="project" value="TreeGrafter"/>
</dbReference>
<dbReference type="GO" id="GO:0016836">
    <property type="term" value="F:hydro-lyase activity"/>
    <property type="evidence" value="ECO:0007669"/>
    <property type="project" value="UniProtKB-UniRule"/>
</dbReference>
<dbReference type="KEGG" id="ppla:BBI15_05510"/>
<dbReference type="AlphaFoldDB" id="A0A1C7E7N7"/>
<evidence type="ECO:0000256" key="4">
    <source>
        <dbReference type="HAMAP-Rule" id="MF_01030"/>
    </source>
</evidence>
<dbReference type="GO" id="GO:0008721">
    <property type="term" value="F:D-serine ammonia-lyase activity"/>
    <property type="evidence" value="ECO:0007669"/>
    <property type="project" value="UniProtKB-EC"/>
</dbReference>
<keyword evidence="7" id="KW-1185">Reference proteome</keyword>
<dbReference type="Gene3D" id="3.40.50.1100">
    <property type="match status" value="2"/>
</dbReference>
<name>A0A1C7E7N7_9BACL</name>
<dbReference type="Proteomes" id="UP000092650">
    <property type="component" value="Chromosome"/>
</dbReference>
<keyword evidence="3 4" id="KW-0456">Lyase</keyword>
<keyword evidence="2 4" id="KW-0663">Pyridoxal phosphate</keyword>
<dbReference type="OrthoDB" id="9780546at2"/>
<dbReference type="Pfam" id="PF00291">
    <property type="entry name" value="PALP"/>
    <property type="match status" value="1"/>
</dbReference>
<dbReference type="InterPro" id="IPR001926">
    <property type="entry name" value="TrpB-like_PALP"/>
</dbReference>
<organism evidence="6 7">
    <name type="scientific">Planococcus plakortidis</name>
    <dbReference type="NCBI Taxonomy" id="1038856"/>
    <lineage>
        <taxon>Bacteria</taxon>
        <taxon>Bacillati</taxon>
        <taxon>Bacillota</taxon>
        <taxon>Bacilli</taxon>
        <taxon>Bacillales</taxon>
        <taxon>Caryophanaceae</taxon>
        <taxon>Planococcus</taxon>
    </lineage>
</organism>
<dbReference type="RefSeq" id="WP_068869435.1">
    <property type="nucleotide sequence ID" value="NZ_CP016539.2"/>
</dbReference>
<dbReference type="EMBL" id="CP016539">
    <property type="protein sequence ID" value="ANU19701.1"/>
    <property type="molecule type" value="Genomic_DNA"/>
</dbReference>
<dbReference type="GO" id="GO:0036088">
    <property type="term" value="P:D-serine catabolic process"/>
    <property type="evidence" value="ECO:0007669"/>
    <property type="project" value="TreeGrafter"/>
</dbReference>
<dbReference type="InterPro" id="IPR036052">
    <property type="entry name" value="TrpB-like_PALP_sf"/>
</dbReference>
<reference evidence="6" key="1">
    <citation type="submission" date="2016-10" db="EMBL/GenBank/DDBJ databases">
        <authorList>
            <person name="See-Too W.S."/>
        </authorList>
    </citation>
    <scope>NUCLEOTIDE SEQUENCE [LARGE SCALE GENOMIC DNA]</scope>
    <source>
        <strain evidence="6">DSM 23997</strain>
    </source>
</reference>
<dbReference type="InterPro" id="IPR050147">
    <property type="entry name" value="Ser/Thr_Dehydratase"/>
</dbReference>
<dbReference type="HAMAP" id="MF_01030">
    <property type="entry name" value="D_Ser_dehydrat"/>
    <property type="match status" value="1"/>
</dbReference>